<feature type="region of interest" description="Disordered" evidence="1">
    <location>
        <begin position="120"/>
        <end position="156"/>
    </location>
</feature>
<organism evidence="2 3">
    <name type="scientific">Paraphaeosphaeria sporulosa</name>
    <dbReference type="NCBI Taxonomy" id="1460663"/>
    <lineage>
        <taxon>Eukaryota</taxon>
        <taxon>Fungi</taxon>
        <taxon>Dikarya</taxon>
        <taxon>Ascomycota</taxon>
        <taxon>Pezizomycotina</taxon>
        <taxon>Dothideomycetes</taxon>
        <taxon>Pleosporomycetidae</taxon>
        <taxon>Pleosporales</taxon>
        <taxon>Massarineae</taxon>
        <taxon>Didymosphaeriaceae</taxon>
        <taxon>Paraphaeosphaeria</taxon>
    </lineage>
</organism>
<evidence type="ECO:0000313" key="2">
    <source>
        <dbReference type="EMBL" id="OAG12631.1"/>
    </source>
</evidence>
<reference evidence="2 3" key="1">
    <citation type="submission" date="2016-05" db="EMBL/GenBank/DDBJ databases">
        <title>Comparative analysis of secretome profiles of manganese(II)-oxidizing ascomycete fungi.</title>
        <authorList>
            <consortium name="DOE Joint Genome Institute"/>
            <person name="Zeiner C.A."/>
            <person name="Purvine S.O."/>
            <person name="Zink E.M."/>
            <person name="Wu S."/>
            <person name="Pasa-Tolic L."/>
            <person name="Chaput D.L."/>
            <person name="Haridas S."/>
            <person name="Grigoriev I.V."/>
            <person name="Santelli C.M."/>
            <person name="Hansel C.M."/>
        </authorList>
    </citation>
    <scope>NUCLEOTIDE SEQUENCE [LARGE SCALE GENOMIC DNA]</scope>
    <source>
        <strain evidence="2 3">AP3s5-JAC2a</strain>
    </source>
</reference>
<feature type="compositionally biased region" description="Low complexity" evidence="1">
    <location>
        <begin position="123"/>
        <end position="138"/>
    </location>
</feature>
<dbReference type="InParanoid" id="A0A177CZS7"/>
<accession>A0A177CZS7</accession>
<keyword evidence="3" id="KW-1185">Reference proteome</keyword>
<dbReference type="AlphaFoldDB" id="A0A177CZS7"/>
<dbReference type="GeneID" id="28768870"/>
<feature type="compositionally biased region" description="Basic and acidic residues" evidence="1">
    <location>
        <begin position="147"/>
        <end position="156"/>
    </location>
</feature>
<evidence type="ECO:0000256" key="1">
    <source>
        <dbReference type="SAM" id="MobiDB-lite"/>
    </source>
</evidence>
<gene>
    <name evidence="2" type="ORF">CC84DRAFT_134077</name>
</gene>
<protein>
    <submittedName>
        <fullName evidence="2">Uncharacterized protein</fullName>
    </submittedName>
</protein>
<proteinExistence type="predicted"/>
<dbReference type="EMBL" id="KV441548">
    <property type="protein sequence ID" value="OAG12631.1"/>
    <property type="molecule type" value="Genomic_DNA"/>
</dbReference>
<name>A0A177CZS7_9PLEO</name>
<dbReference type="Proteomes" id="UP000077069">
    <property type="component" value="Unassembled WGS sequence"/>
</dbReference>
<dbReference type="RefSeq" id="XP_018042996.1">
    <property type="nucleotide sequence ID" value="XM_018185384.1"/>
</dbReference>
<sequence length="156" mass="16868">MASFQQRRALFCLRFAREVCGADVEWDCWIRGGARSGASRSVDDVVVMGRAREAPRVAGSADNESWDVSGIEASDCYDITERCANEITRGSRSISDKAEKASVNGGMDWSGVKLVAVGGGRHTTPLSSGSSTGSELSLIRPPSTDLTDLRRWHTQE</sequence>
<evidence type="ECO:0000313" key="3">
    <source>
        <dbReference type="Proteomes" id="UP000077069"/>
    </source>
</evidence>